<reference evidence="1" key="1">
    <citation type="journal article" date="2014" name="Front. Microbiol.">
        <title>High frequency of phylogenetically diverse reductive dehalogenase-homologous genes in deep subseafloor sedimentary metagenomes.</title>
        <authorList>
            <person name="Kawai M."/>
            <person name="Futagami T."/>
            <person name="Toyoda A."/>
            <person name="Takaki Y."/>
            <person name="Nishi S."/>
            <person name="Hori S."/>
            <person name="Arai W."/>
            <person name="Tsubouchi T."/>
            <person name="Morono Y."/>
            <person name="Uchiyama I."/>
            <person name="Ito T."/>
            <person name="Fujiyama A."/>
            <person name="Inagaki F."/>
            <person name="Takami H."/>
        </authorList>
    </citation>
    <scope>NUCLEOTIDE SEQUENCE</scope>
    <source>
        <strain evidence="1">Expedition CK06-06</strain>
    </source>
</reference>
<accession>X1KFH6</accession>
<name>X1KFH6_9ZZZZ</name>
<gene>
    <name evidence="1" type="ORF">S03H2_62220</name>
</gene>
<evidence type="ECO:0000313" key="1">
    <source>
        <dbReference type="EMBL" id="GAH88899.1"/>
    </source>
</evidence>
<protein>
    <submittedName>
        <fullName evidence="1">Uncharacterized protein</fullName>
    </submittedName>
</protein>
<organism evidence="1">
    <name type="scientific">marine sediment metagenome</name>
    <dbReference type="NCBI Taxonomy" id="412755"/>
    <lineage>
        <taxon>unclassified sequences</taxon>
        <taxon>metagenomes</taxon>
        <taxon>ecological metagenomes</taxon>
    </lineage>
</organism>
<dbReference type="EMBL" id="BARU01040226">
    <property type="protein sequence ID" value="GAH88899.1"/>
    <property type="molecule type" value="Genomic_DNA"/>
</dbReference>
<comment type="caution">
    <text evidence="1">The sequence shown here is derived from an EMBL/GenBank/DDBJ whole genome shotgun (WGS) entry which is preliminary data.</text>
</comment>
<dbReference type="AlphaFoldDB" id="X1KFH6"/>
<sequence>MNELQDDSNVLSFPLEEYIVAMAGHQLTADYANEIAGEDIDPEQYKDFLVNGKVSLLSPNHEKRKTALFLSETMKYHKQIARYFMSKLNSKEGLNELNVLGG</sequence>
<proteinExistence type="predicted"/>